<reference evidence="3 4" key="1">
    <citation type="submission" date="2015-09" db="EMBL/GenBank/DDBJ databases">
        <title>Atta colombica WGS genome.</title>
        <authorList>
            <person name="Nygaard S."/>
            <person name="Hu H."/>
            <person name="Boomsma J."/>
            <person name="Zhang G."/>
        </authorList>
    </citation>
    <scope>NUCLEOTIDE SEQUENCE [LARGE SCALE GENOMIC DNA]</scope>
    <source>
        <strain evidence="3">Treedump-2</strain>
        <tissue evidence="3">Whole body</tissue>
    </source>
</reference>
<accession>A0A195BC23</accession>
<dbReference type="EMBL" id="KQ976519">
    <property type="protein sequence ID" value="KYM82116.1"/>
    <property type="molecule type" value="Genomic_DNA"/>
</dbReference>
<organism evidence="3 4">
    <name type="scientific">Atta colombica</name>
    <dbReference type="NCBI Taxonomy" id="520822"/>
    <lineage>
        <taxon>Eukaryota</taxon>
        <taxon>Metazoa</taxon>
        <taxon>Ecdysozoa</taxon>
        <taxon>Arthropoda</taxon>
        <taxon>Hexapoda</taxon>
        <taxon>Insecta</taxon>
        <taxon>Pterygota</taxon>
        <taxon>Neoptera</taxon>
        <taxon>Endopterygota</taxon>
        <taxon>Hymenoptera</taxon>
        <taxon>Apocrita</taxon>
        <taxon>Aculeata</taxon>
        <taxon>Formicoidea</taxon>
        <taxon>Formicidae</taxon>
        <taxon>Myrmicinae</taxon>
        <taxon>Atta</taxon>
    </lineage>
</organism>
<feature type="region of interest" description="Disordered" evidence="1">
    <location>
        <begin position="71"/>
        <end position="111"/>
    </location>
</feature>
<feature type="compositionally biased region" description="Low complexity" evidence="1">
    <location>
        <begin position="73"/>
        <end position="84"/>
    </location>
</feature>
<feature type="domain" description="DUF4802" evidence="2">
    <location>
        <begin position="281"/>
        <end position="344"/>
    </location>
</feature>
<proteinExistence type="predicted"/>
<dbReference type="InterPro" id="IPR032061">
    <property type="entry name" value="DUF4802"/>
</dbReference>
<gene>
    <name evidence="3" type="ORF">ALC53_07364</name>
</gene>
<evidence type="ECO:0000313" key="4">
    <source>
        <dbReference type="Proteomes" id="UP000078540"/>
    </source>
</evidence>
<feature type="region of interest" description="Disordered" evidence="1">
    <location>
        <begin position="1"/>
        <end position="24"/>
    </location>
</feature>
<sequence length="350" mass="38359">MIISSGTTCQNHRSGLSSIPPTSPFRKELKGGVSFASVKSAANAPSRVAAATRTKKFVKLAPFKLRFSKMLKSRSSGDSRSNSVESEEQQRQINQSLPSGTDEFADASETEMDKNCLSVRNEQTIPSSPPPSYEHVLEESTFSIASIENCLRDPNSVSRIIRIAIRSNSTWDISRNTKHAARSEVDIHDSSLMENITRGINDIHVDCIVPCDPLCDNSRHVVTRMESSAIALREAKEENMEKQVPNNEKSTEEAEDGDGGDDGSGGPRGGDKKAAKKILHKSSKEFYKAMAKQWGITCKMSDHCRCLDCQSHYFDCDYEKDEQAKGDGGLSAGTPMFISEVMHGTACALL</sequence>
<feature type="region of interest" description="Disordered" evidence="1">
    <location>
        <begin position="232"/>
        <end position="275"/>
    </location>
</feature>
<protein>
    <recommendedName>
        <fullName evidence="2">DUF4802 domain-containing protein</fullName>
    </recommendedName>
</protein>
<name>A0A195BC23_9HYME</name>
<evidence type="ECO:0000259" key="2">
    <source>
        <dbReference type="Pfam" id="PF16060"/>
    </source>
</evidence>
<dbReference type="Pfam" id="PF16060">
    <property type="entry name" value="DUF4802"/>
    <property type="match status" value="1"/>
</dbReference>
<evidence type="ECO:0000256" key="1">
    <source>
        <dbReference type="SAM" id="MobiDB-lite"/>
    </source>
</evidence>
<dbReference type="Proteomes" id="UP000078540">
    <property type="component" value="Unassembled WGS sequence"/>
</dbReference>
<evidence type="ECO:0000313" key="3">
    <source>
        <dbReference type="EMBL" id="KYM82116.1"/>
    </source>
</evidence>
<keyword evidence="4" id="KW-1185">Reference proteome</keyword>
<dbReference type="AlphaFoldDB" id="A0A195BC23"/>
<feature type="compositionally biased region" description="Polar residues" evidence="1">
    <location>
        <begin position="1"/>
        <end position="20"/>
    </location>
</feature>